<proteinExistence type="predicted"/>
<dbReference type="PRINTS" id="PR01506">
    <property type="entry name" value="TATBPROTEIN"/>
</dbReference>
<evidence type="ECO:0000313" key="10">
    <source>
        <dbReference type="EMBL" id="SVC12557.1"/>
    </source>
</evidence>
<reference evidence="10" key="1">
    <citation type="submission" date="2018-05" db="EMBL/GenBank/DDBJ databases">
        <authorList>
            <person name="Lanie J.A."/>
            <person name="Ng W.-L."/>
            <person name="Kazmierczak K.M."/>
            <person name="Andrzejewski T.M."/>
            <person name="Davidsen T.M."/>
            <person name="Wayne K.J."/>
            <person name="Tettelin H."/>
            <person name="Glass J.I."/>
            <person name="Rusch D."/>
            <person name="Podicherti R."/>
            <person name="Tsui H.-C.T."/>
            <person name="Winkler M.E."/>
        </authorList>
    </citation>
    <scope>NUCLEOTIDE SEQUENCE</scope>
</reference>
<keyword evidence="2" id="KW-0813">Transport</keyword>
<evidence type="ECO:0000256" key="6">
    <source>
        <dbReference type="ARBA" id="ARBA00023010"/>
    </source>
</evidence>
<dbReference type="EMBL" id="UINC01074901">
    <property type="protein sequence ID" value="SVC12557.1"/>
    <property type="molecule type" value="Genomic_DNA"/>
</dbReference>
<evidence type="ECO:0000256" key="2">
    <source>
        <dbReference type="ARBA" id="ARBA00022448"/>
    </source>
</evidence>
<keyword evidence="5 9" id="KW-1133">Transmembrane helix</keyword>
<evidence type="ECO:0000256" key="1">
    <source>
        <dbReference type="ARBA" id="ARBA00004167"/>
    </source>
</evidence>
<feature type="compositionally biased region" description="Polar residues" evidence="8">
    <location>
        <begin position="82"/>
        <end position="102"/>
    </location>
</feature>
<dbReference type="AlphaFoldDB" id="A0A382JNA0"/>
<dbReference type="Pfam" id="PF02416">
    <property type="entry name" value="TatA_B_E"/>
    <property type="match status" value="1"/>
</dbReference>
<dbReference type="Gene3D" id="1.20.5.3310">
    <property type="match status" value="1"/>
</dbReference>
<evidence type="ECO:0000256" key="3">
    <source>
        <dbReference type="ARBA" id="ARBA00022692"/>
    </source>
</evidence>
<comment type="subcellular location">
    <subcellularLocation>
        <location evidence="1">Membrane</location>
        <topology evidence="1">Single-pass membrane protein</topology>
    </subcellularLocation>
</comment>
<feature type="transmembrane region" description="Helical" evidence="9">
    <location>
        <begin position="6"/>
        <end position="22"/>
    </location>
</feature>
<dbReference type="GO" id="GO:0016020">
    <property type="term" value="C:membrane"/>
    <property type="evidence" value="ECO:0007669"/>
    <property type="project" value="UniProtKB-ARBA"/>
</dbReference>
<dbReference type="InterPro" id="IPR003369">
    <property type="entry name" value="TatA/B/E"/>
</dbReference>
<keyword evidence="4" id="KW-0653">Protein transport</keyword>
<evidence type="ECO:0000256" key="9">
    <source>
        <dbReference type="SAM" id="Phobius"/>
    </source>
</evidence>
<gene>
    <name evidence="10" type="ORF">METZ01_LOCUS265411</name>
</gene>
<dbReference type="GO" id="GO:0015031">
    <property type="term" value="P:protein transport"/>
    <property type="evidence" value="ECO:0007669"/>
    <property type="project" value="UniProtKB-KW"/>
</dbReference>
<feature type="region of interest" description="Disordered" evidence="8">
    <location>
        <begin position="44"/>
        <end position="102"/>
    </location>
</feature>
<keyword evidence="3 9" id="KW-0812">Transmembrane</keyword>
<keyword evidence="7 9" id="KW-0472">Membrane</keyword>
<evidence type="ECO:0000256" key="5">
    <source>
        <dbReference type="ARBA" id="ARBA00022989"/>
    </source>
</evidence>
<evidence type="ECO:0008006" key="11">
    <source>
        <dbReference type="Google" id="ProtNLM"/>
    </source>
</evidence>
<evidence type="ECO:0000256" key="8">
    <source>
        <dbReference type="SAM" id="MobiDB-lite"/>
    </source>
</evidence>
<evidence type="ECO:0000256" key="4">
    <source>
        <dbReference type="ARBA" id="ARBA00022927"/>
    </source>
</evidence>
<evidence type="ECO:0000256" key="7">
    <source>
        <dbReference type="ARBA" id="ARBA00023136"/>
    </source>
</evidence>
<accession>A0A382JNA0</accession>
<keyword evidence="6" id="KW-0811">Translocation</keyword>
<name>A0A382JNA0_9ZZZZ</name>
<protein>
    <recommendedName>
        <fullName evidence="11">Twin-arginine translocase TatA/TatE family subunit</fullName>
    </recommendedName>
</protein>
<organism evidence="10">
    <name type="scientific">marine metagenome</name>
    <dbReference type="NCBI Taxonomy" id="408172"/>
    <lineage>
        <taxon>unclassified sequences</taxon>
        <taxon>metagenomes</taxon>
        <taxon>ecological metagenomes</taxon>
    </lineage>
</organism>
<sequence>MSIMGIGPIELVVVLVIAYLVLGPERMITTIRSLGKLVRDLKEQTSGFPKSMDEMLEPTTLENDDETRKESPGVARPRKTHASQATGNEDIESSTNEARSKE</sequence>